<organism evidence="5 6">
    <name type="scientific">Bradyrhizobium erythrophlei</name>
    <dbReference type="NCBI Taxonomy" id="1437360"/>
    <lineage>
        <taxon>Bacteria</taxon>
        <taxon>Pseudomonadati</taxon>
        <taxon>Pseudomonadota</taxon>
        <taxon>Alphaproteobacteria</taxon>
        <taxon>Hyphomicrobiales</taxon>
        <taxon>Nitrobacteraceae</taxon>
        <taxon>Bradyrhizobium</taxon>
    </lineage>
</organism>
<dbReference type="InterPro" id="IPR051312">
    <property type="entry name" value="Diverse_Substr_Oxidored"/>
</dbReference>
<evidence type="ECO:0000313" key="6">
    <source>
        <dbReference type="Proteomes" id="UP000184096"/>
    </source>
</evidence>
<keyword evidence="2" id="KW-0274">FAD</keyword>
<accession>A0A1M7TYK8</accession>
<dbReference type="InterPro" id="IPR036318">
    <property type="entry name" value="FAD-bd_PCMH-like_sf"/>
</dbReference>
<feature type="domain" description="FAD-binding PCMH-type" evidence="4">
    <location>
        <begin position="1"/>
        <end position="177"/>
    </location>
</feature>
<dbReference type="InterPro" id="IPR036683">
    <property type="entry name" value="CO_DH_flav_C_dom_sf"/>
</dbReference>
<evidence type="ECO:0000256" key="1">
    <source>
        <dbReference type="ARBA" id="ARBA00022630"/>
    </source>
</evidence>
<dbReference type="InterPro" id="IPR016167">
    <property type="entry name" value="FAD-bd_PCMH_sub1"/>
</dbReference>
<dbReference type="Gene3D" id="3.30.43.10">
    <property type="entry name" value="Uridine Diphospho-n-acetylenolpyruvylglucosamine Reductase, domain 2"/>
    <property type="match status" value="1"/>
</dbReference>
<dbReference type="RefSeq" id="WP_072818769.1">
    <property type="nucleotide sequence ID" value="NZ_LT670849.1"/>
</dbReference>
<protein>
    <submittedName>
        <fullName evidence="5">Carbon-monoxide dehydrogenase medium subunit</fullName>
    </submittedName>
</protein>
<dbReference type="PANTHER" id="PTHR42659">
    <property type="entry name" value="XANTHINE DEHYDROGENASE SUBUNIT C-RELATED"/>
    <property type="match status" value="1"/>
</dbReference>
<evidence type="ECO:0000256" key="2">
    <source>
        <dbReference type="ARBA" id="ARBA00022827"/>
    </source>
</evidence>
<dbReference type="InterPro" id="IPR016169">
    <property type="entry name" value="FAD-bd_PCMH_sub2"/>
</dbReference>
<dbReference type="OrthoDB" id="9793944at2"/>
<reference evidence="6" key="1">
    <citation type="submission" date="2016-11" db="EMBL/GenBank/DDBJ databases">
        <authorList>
            <person name="Varghese N."/>
            <person name="Submissions S."/>
        </authorList>
    </citation>
    <scope>NUCLEOTIDE SEQUENCE [LARGE SCALE GENOMIC DNA]</scope>
    <source>
        <strain evidence="6">GAS401</strain>
    </source>
</reference>
<gene>
    <name evidence="5" type="ORF">SAMN05444170_3040</name>
</gene>
<dbReference type="Gene3D" id="3.30.465.10">
    <property type="match status" value="1"/>
</dbReference>
<keyword evidence="1" id="KW-0285">Flavoprotein</keyword>
<dbReference type="SUPFAM" id="SSF55447">
    <property type="entry name" value="CO dehydrogenase flavoprotein C-terminal domain-like"/>
    <property type="match status" value="1"/>
</dbReference>
<dbReference type="Pfam" id="PF00941">
    <property type="entry name" value="FAD_binding_5"/>
    <property type="match status" value="1"/>
</dbReference>
<dbReference type="GO" id="GO:0071949">
    <property type="term" value="F:FAD binding"/>
    <property type="evidence" value="ECO:0007669"/>
    <property type="project" value="InterPro"/>
</dbReference>
<dbReference type="InterPro" id="IPR002346">
    <property type="entry name" value="Mopterin_DH_FAD-bd"/>
</dbReference>
<dbReference type="SUPFAM" id="SSF56176">
    <property type="entry name" value="FAD-binding/transporter-associated domain-like"/>
    <property type="match status" value="1"/>
</dbReference>
<dbReference type="PROSITE" id="PS51387">
    <property type="entry name" value="FAD_PCMH"/>
    <property type="match status" value="1"/>
</dbReference>
<dbReference type="PANTHER" id="PTHR42659:SF2">
    <property type="entry name" value="XANTHINE DEHYDROGENASE SUBUNIT C-RELATED"/>
    <property type="match status" value="1"/>
</dbReference>
<sequence>MKAAPFAFERPSNLKAAIALMAETNGAAKIMAGGQSLGPMLNLRLVRPDLIIDITGLAELKQAERDGDELVIGACVTHGDIEDGRVPDVTRGAMQRVASNIAYRAVRNRGTIGGSLSHADPAADWVSALPALGAKIRLRGPKGHRDLPIEDFMTGALESALDANELVESVRVPVRRASARWAYVKACRKPGEFAHAIAAVLIDPEAATGRVVIGAIEAPPIVLRDASVLFGGKISGNFKKEFVASAADTLMQKAGVANATDRHIHVAILRRAIEEATA</sequence>
<dbReference type="AlphaFoldDB" id="A0A1M7TYK8"/>
<dbReference type="InterPro" id="IPR016166">
    <property type="entry name" value="FAD-bd_PCMH"/>
</dbReference>
<keyword evidence="3" id="KW-0560">Oxidoreductase</keyword>
<dbReference type="GO" id="GO:0016491">
    <property type="term" value="F:oxidoreductase activity"/>
    <property type="evidence" value="ECO:0007669"/>
    <property type="project" value="UniProtKB-KW"/>
</dbReference>
<dbReference type="EMBL" id="LT670849">
    <property type="protein sequence ID" value="SHN75765.1"/>
    <property type="molecule type" value="Genomic_DNA"/>
</dbReference>
<dbReference type="Proteomes" id="UP000184096">
    <property type="component" value="Chromosome I"/>
</dbReference>
<keyword evidence="6" id="KW-1185">Reference proteome</keyword>
<proteinExistence type="predicted"/>
<evidence type="ECO:0000256" key="3">
    <source>
        <dbReference type="ARBA" id="ARBA00023002"/>
    </source>
</evidence>
<name>A0A1M7TYK8_9BRAD</name>
<evidence type="ECO:0000259" key="4">
    <source>
        <dbReference type="PROSITE" id="PS51387"/>
    </source>
</evidence>
<evidence type="ECO:0000313" key="5">
    <source>
        <dbReference type="EMBL" id="SHN75765.1"/>
    </source>
</evidence>